<reference evidence="1 2" key="1">
    <citation type="submission" date="2014-05" db="EMBL/GenBank/DDBJ databases">
        <title>Draft Genome Sequence of Kitasatospora cheerisanensis KCTC 2395.</title>
        <authorList>
            <person name="Nam D.H."/>
        </authorList>
    </citation>
    <scope>NUCLEOTIDE SEQUENCE [LARGE SCALE GENOMIC DNA]</scope>
    <source>
        <strain evidence="1 2">KCTC 2395</strain>
    </source>
</reference>
<dbReference type="HOGENOM" id="CLU_1358912_0_0_11"/>
<evidence type="ECO:0000313" key="2">
    <source>
        <dbReference type="Proteomes" id="UP000027178"/>
    </source>
</evidence>
<dbReference type="PATRIC" id="fig|1348663.4.peg.7441"/>
<dbReference type="AlphaFoldDB" id="A0A066YR58"/>
<gene>
    <name evidence="1" type="ORF">KCH_77180</name>
</gene>
<protein>
    <submittedName>
        <fullName evidence="1">Uncharacterized protein</fullName>
    </submittedName>
</protein>
<proteinExistence type="predicted"/>
<name>A0A066YR58_9ACTN</name>
<organism evidence="1 2">
    <name type="scientific">Kitasatospora cheerisanensis KCTC 2395</name>
    <dbReference type="NCBI Taxonomy" id="1348663"/>
    <lineage>
        <taxon>Bacteria</taxon>
        <taxon>Bacillati</taxon>
        <taxon>Actinomycetota</taxon>
        <taxon>Actinomycetes</taxon>
        <taxon>Kitasatosporales</taxon>
        <taxon>Streptomycetaceae</taxon>
        <taxon>Kitasatospora</taxon>
    </lineage>
</organism>
<comment type="caution">
    <text evidence="1">The sequence shown here is derived from an EMBL/GenBank/DDBJ whole genome shotgun (WGS) entry which is preliminary data.</text>
</comment>
<sequence length="201" mass="21447">MTATLDTLTTTTPMTTAPTGTHIGSAFKATFLGLAGPASAPLHRLTDARLVTATGIITDRRHTGRTLWLHLRTASGARGLAALDLARAMEMPADHYAVGRHVRVVGPARTHRGLAVPYIAVRRLAPAPAAQPVEETVLLRYSCGPDARLMERTLTRRQVDLIGPVVMRAAARGHAWSIEVLDEAGADVTDEFACFTQAPVA</sequence>
<accession>A0A066YR58</accession>
<keyword evidence="2" id="KW-1185">Reference proteome</keyword>
<dbReference type="EMBL" id="JNBY01000172">
    <property type="protein sequence ID" value="KDN80571.1"/>
    <property type="molecule type" value="Genomic_DNA"/>
</dbReference>
<evidence type="ECO:0000313" key="1">
    <source>
        <dbReference type="EMBL" id="KDN80571.1"/>
    </source>
</evidence>
<dbReference type="Proteomes" id="UP000027178">
    <property type="component" value="Unassembled WGS sequence"/>
</dbReference>